<accession>A0A368FU65</accession>
<keyword evidence="1" id="KW-0106">Calcium</keyword>
<name>A0A368FU65_ANCCA</name>
<evidence type="ECO:0000313" key="3">
    <source>
        <dbReference type="EMBL" id="RCN35703.1"/>
    </source>
</evidence>
<dbReference type="OrthoDB" id="26525at2759"/>
<evidence type="ECO:0000256" key="1">
    <source>
        <dbReference type="ARBA" id="ARBA00022837"/>
    </source>
</evidence>
<organism evidence="3 4">
    <name type="scientific">Ancylostoma caninum</name>
    <name type="common">Dog hookworm</name>
    <dbReference type="NCBI Taxonomy" id="29170"/>
    <lineage>
        <taxon>Eukaryota</taxon>
        <taxon>Metazoa</taxon>
        <taxon>Ecdysozoa</taxon>
        <taxon>Nematoda</taxon>
        <taxon>Chromadorea</taxon>
        <taxon>Rhabditida</taxon>
        <taxon>Rhabditina</taxon>
        <taxon>Rhabditomorpha</taxon>
        <taxon>Strongyloidea</taxon>
        <taxon>Ancylostomatidae</taxon>
        <taxon>Ancylostomatinae</taxon>
        <taxon>Ancylostoma</taxon>
    </lineage>
</organism>
<dbReference type="AlphaFoldDB" id="A0A368FU65"/>
<dbReference type="Pfam" id="PF13499">
    <property type="entry name" value="EF-hand_7"/>
    <property type="match status" value="1"/>
</dbReference>
<dbReference type="InterPro" id="IPR018247">
    <property type="entry name" value="EF_Hand_1_Ca_BS"/>
</dbReference>
<sequence>MSKDPSTISTIIYVCYGFLAVSRPAVVPLPAAEAAPAPTAAAAETTPTAPTPTAPHVIPEALPEEHAVDTTAVLPAALPAPIAPAVEGLVTTTQVSAAPTLPVVVEQSTAPPLAPQPLPIDPNLPPVDKSVDLDGDGRLSLSEVQYAAFVHHGLSSTVVQGMFNEVDHNKDGFLDSAEFNDIRGLVLAKAENAALRYMQR</sequence>
<gene>
    <name evidence="3" type="ORF">ANCCAN_18421</name>
</gene>
<comment type="caution">
    <text evidence="3">The sequence shown here is derived from an EMBL/GenBank/DDBJ whole genome shotgun (WGS) entry which is preliminary data.</text>
</comment>
<dbReference type="EMBL" id="JOJR01000632">
    <property type="protein sequence ID" value="RCN35703.1"/>
    <property type="molecule type" value="Genomic_DNA"/>
</dbReference>
<dbReference type="Proteomes" id="UP000252519">
    <property type="component" value="Unassembled WGS sequence"/>
</dbReference>
<dbReference type="STRING" id="29170.A0A368FU65"/>
<dbReference type="PROSITE" id="PS50222">
    <property type="entry name" value="EF_HAND_2"/>
    <property type="match status" value="1"/>
</dbReference>
<dbReference type="CDD" id="cd00051">
    <property type="entry name" value="EFh"/>
    <property type="match status" value="1"/>
</dbReference>
<protein>
    <recommendedName>
        <fullName evidence="2">EF-hand domain-containing protein</fullName>
    </recommendedName>
</protein>
<evidence type="ECO:0000259" key="2">
    <source>
        <dbReference type="PROSITE" id="PS50222"/>
    </source>
</evidence>
<dbReference type="InterPro" id="IPR002048">
    <property type="entry name" value="EF_hand_dom"/>
</dbReference>
<keyword evidence="4" id="KW-1185">Reference proteome</keyword>
<proteinExistence type="predicted"/>
<dbReference type="GO" id="GO:0005509">
    <property type="term" value="F:calcium ion binding"/>
    <property type="evidence" value="ECO:0007669"/>
    <property type="project" value="InterPro"/>
</dbReference>
<evidence type="ECO:0000313" key="4">
    <source>
        <dbReference type="Proteomes" id="UP000252519"/>
    </source>
</evidence>
<reference evidence="3 4" key="1">
    <citation type="submission" date="2014-10" db="EMBL/GenBank/DDBJ databases">
        <title>Draft genome of the hookworm Ancylostoma caninum.</title>
        <authorList>
            <person name="Mitreva M."/>
        </authorList>
    </citation>
    <scope>NUCLEOTIDE SEQUENCE [LARGE SCALE GENOMIC DNA]</scope>
    <source>
        <strain evidence="3 4">Baltimore</strain>
    </source>
</reference>
<dbReference type="Gene3D" id="1.10.238.10">
    <property type="entry name" value="EF-hand"/>
    <property type="match status" value="1"/>
</dbReference>
<feature type="domain" description="EF-hand" evidence="2">
    <location>
        <begin position="154"/>
        <end position="189"/>
    </location>
</feature>
<dbReference type="SUPFAM" id="SSF47473">
    <property type="entry name" value="EF-hand"/>
    <property type="match status" value="1"/>
</dbReference>
<dbReference type="PROSITE" id="PS00018">
    <property type="entry name" value="EF_HAND_1"/>
    <property type="match status" value="1"/>
</dbReference>
<dbReference type="InterPro" id="IPR011992">
    <property type="entry name" value="EF-hand-dom_pair"/>
</dbReference>